<comment type="caution">
    <text evidence="2">The sequence shown here is derived from an EMBL/GenBank/DDBJ whole genome shotgun (WGS) entry which is preliminary data.</text>
</comment>
<protein>
    <submittedName>
        <fullName evidence="2">Amidohydrolase family protein</fullName>
    </submittedName>
</protein>
<feature type="domain" description="Amidohydrolase 3" evidence="1">
    <location>
        <begin position="130"/>
        <end position="470"/>
    </location>
</feature>
<dbReference type="RefSeq" id="WP_222991257.1">
    <property type="nucleotide sequence ID" value="NZ_JAINVV010000008.1"/>
</dbReference>
<dbReference type="Gene3D" id="3.30.1490.130">
    <property type="entry name" value="D-aminoacylase. Domain 3"/>
    <property type="match status" value="1"/>
</dbReference>
<keyword evidence="3" id="KW-1185">Reference proteome</keyword>
<dbReference type="Gene3D" id="2.30.40.10">
    <property type="entry name" value="Urease, subunit C, domain 1"/>
    <property type="match status" value="2"/>
</dbReference>
<dbReference type="InterPro" id="IPR032466">
    <property type="entry name" value="Metal_Hydrolase"/>
</dbReference>
<dbReference type="InterPro" id="IPR011059">
    <property type="entry name" value="Metal-dep_hydrolase_composite"/>
</dbReference>
<sequence>MLIDRRALCLSMAAAVPLGFAGRGVARTPGDIHDVVIANGRVMDPESGRDEIANIGIRGQRIVSIGRQPLQGRQTIDAAGKVVAPGFIDLLCYPTTDIIGQRAKIADGVTTTMQMHAGPVDVDGWYKGLAGRVLTNYGTVVGHGALRDAAGIADRFQAASPEQLERMKALAAQAIGNGAVGIGYGLEYTPGASPLETIELFRVAARHGVPNHVHVRHMEVDRNIAAVNEVIAAAAISGARAEIVHLNSAGATHRMATVLGMIDGARARGIDIGASVYPYTAWSTYIGSTIFDDGFQQKLRMTYQDIELVSTGERLTKARFDALRAKAPPLSDNRQADQSLWVIGHAMPEGDVDIALRSPIVAVGSDGWIDPGGRGHPRGAGTFSRILGVHVREKKILPLMDGLRRMTLLPAQRMEQSAPAMRDRGRIRLGAYADITVFDPATIADRATYQQPNQPSAGIAAVLVNGALVYDRGRFVDGLHPGGDIRRA</sequence>
<proteinExistence type="predicted"/>
<dbReference type="EMBL" id="JAINVV010000008">
    <property type="protein sequence ID" value="MBY8824171.1"/>
    <property type="molecule type" value="Genomic_DNA"/>
</dbReference>
<dbReference type="InterPro" id="IPR023100">
    <property type="entry name" value="D-aminoacylase_insert_dom_sf"/>
</dbReference>
<name>A0ABS7PS51_9SPHN</name>
<dbReference type="PANTHER" id="PTHR11647">
    <property type="entry name" value="HYDRANTOINASE/DIHYDROPYRIMIDINASE FAMILY MEMBER"/>
    <property type="match status" value="1"/>
</dbReference>
<dbReference type="InterPro" id="IPR050378">
    <property type="entry name" value="Metallo-dep_Hydrolases_sf"/>
</dbReference>
<dbReference type="Gene3D" id="3.20.20.140">
    <property type="entry name" value="Metal-dependent hydrolases"/>
    <property type="match status" value="2"/>
</dbReference>
<dbReference type="PANTHER" id="PTHR11647:SF1">
    <property type="entry name" value="COLLAPSIN RESPONSE MEDIATOR PROTEIN"/>
    <property type="match status" value="1"/>
</dbReference>
<evidence type="ECO:0000259" key="1">
    <source>
        <dbReference type="Pfam" id="PF07969"/>
    </source>
</evidence>
<evidence type="ECO:0000313" key="3">
    <source>
        <dbReference type="Proteomes" id="UP000706039"/>
    </source>
</evidence>
<dbReference type="Proteomes" id="UP000706039">
    <property type="component" value="Unassembled WGS sequence"/>
</dbReference>
<dbReference type="SUPFAM" id="SSF51338">
    <property type="entry name" value="Composite domain of metallo-dependent hydrolases"/>
    <property type="match status" value="1"/>
</dbReference>
<reference evidence="2 3" key="1">
    <citation type="submission" date="2021-08" db="EMBL/GenBank/DDBJ databases">
        <authorList>
            <person name="Tuo L."/>
        </authorList>
    </citation>
    <scope>NUCLEOTIDE SEQUENCE [LARGE SCALE GENOMIC DNA]</scope>
    <source>
        <strain evidence="2 3">JCM 31229</strain>
    </source>
</reference>
<dbReference type="InterPro" id="IPR013108">
    <property type="entry name" value="Amidohydro_3"/>
</dbReference>
<accession>A0ABS7PS51</accession>
<dbReference type="NCBIfam" id="NF006560">
    <property type="entry name" value="PRK09061.1"/>
    <property type="match status" value="1"/>
</dbReference>
<gene>
    <name evidence="2" type="ORF">K7G82_17840</name>
</gene>
<organism evidence="2 3">
    <name type="scientific">Sphingomonas colocasiae</name>
    <dbReference type="NCBI Taxonomy" id="1848973"/>
    <lineage>
        <taxon>Bacteria</taxon>
        <taxon>Pseudomonadati</taxon>
        <taxon>Pseudomonadota</taxon>
        <taxon>Alphaproteobacteria</taxon>
        <taxon>Sphingomonadales</taxon>
        <taxon>Sphingomonadaceae</taxon>
        <taxon>Sphingomonas</taxon>
    </lineage>
</organism>
<evidence type="ECO:0000313" key="2">
    <source>
        <dbReference type="EMBL" id="MBY8824171.1"/>
    </source>
</evidence>
<dbReference type="Pfam" id="PF07969">
    <property type="entry name" value="Amidohydro_3"/>
    <property type="match status" value="1"/>
</dbReference>
<dbReference type="SUPFAM" id="SSF51556">
    <property type="entry name" value="Metallo-dependent hydrolases"/>
    <property type="match status" value="1"/>
</dbReference>